<evidence type="ECO:0000259" key="3">
    <source>
        <dbReference type="Pfam" id="PF08722"/>
    </source>
</evidence>
<accession>A0A6V8MHF5</accession>
<gene>
    <name evidence="4" type="ORF">GMST_14340</name>
</gene>
<feature type="region of interest" description="Disordered" evidence="1">
    <location>
        <begin position="1"/>
        <end position="22"/>
    </location>
</feature>
<sequence length="232" mass="27677">MRRNNCDSPLPQQTRKIGPTRRSVSGYYPFRLEKHIQYESALERDFIIRKDFSLSVQDVIPQPCQIPFVLNGQSFNYTPDFLVFYKLGTASFPGYTKPLLVEVKPAQEWRKNWRKWLPKWKAAYAYAKQQGWIFRIHDESRIRDVAFLNITFLERYKRMQFSHEESEYILKTVQEMGSAPFHYLLARHFMGIYRGQGIAHLWHLLALRQLDCDITLPLNDFTELWIPEHDSE</sequence>
<keyword evidence="5" id="KW-1185">Reference proteome</keyword>
<evidence type="ECO:0008006" key="6">
    <source>
        <dbReference type="Google" id="ProtNLM"/>
    </source>
</evidence>
<comment type="caution">
    <text evidence="4">The sequence shown here is derived from an EMBL/GenBank/DDBJ whole genome shotgun (WGS) entry which is preliminary data.</text>
</comment>
<dbReference type="Proteomes" id="UP000556026">
    <property type="component" value="Unassembled WGS sequence"/>
</dbReference>
<dbReference type="InterPro" id="IPR014832">
    <property type="entry name" value="TnsA_C"/>
</dbReference>
<evidence type="ECO:0000313" key="4">
    <source>
        <dbReference type="EMBL" id="GFO59109.1"/>
    </source>
</evidence>
<proteinExistence type="predicted"/>
<feature type="domain" description="TnsA endonuclease N-terminal" evidence="3">
    <location>
        <begin position="55"/>
        <end position="139"/>
    </location>
</feature>
<evidence type="ECO:0000259" key="2">
    <source>
        <dbReference type="Pfam" id="PF08721"/>
    </source>
</evidence>
<name>A0A6V8MHF5_9BACT</name>
<dbReference type="Pfam" id="PF08722">
    <property type="entry name" value="Tn7_TnsA-like_N"/>
    <property type="match status" value="1"/>
</dbReference>
<dbReference type="EMBL" id="BLXX01000003">
    <property type="protein sequence ID" value="GFO59109.1"/>
    <property type="molecule type" value="Genomic_DNA"/>
</dbReference>
<organism evidence="4 5">
    <name type="scientific">Geomonas silvestris</name>
    <dbReference type="NCBI Taxonomy" id="2740184"/>
    <lineage>
        <taxon>Bacteria</taxon>
        <taxon>Pseudomonadati</taxon>
        <taxon>Thermodesulfobacteriota</taxon>
        <taxon>Desulfuromonadia</taxon>
        <taxon>Geobacterales</taxon>
        <taxon>Geobacteraceae</taxon>
        <taxon>Geomonas</taxon>
    </lineage>
</organism>
<evidence type="ECO:0000256" key="1">
    <source>
        <dbReference type="SAM" id="MobiDB-lite"/>
    </source>
</evidence>
<dbReference type="Pfam" id="PF08721">
    <property type="entry name" value="Tn7_Tnp_TnsA_C"/>
    <property type="match status" value="1"/>
</dbReference>
<dbReference type="InterPro" id="IPR014833">
    <property type="entry name" value="TnsA_N"/>
</dbReference>
<feature type="domain" description="TnsA endonuclease C-terminal" evidence="2">
    <location>
        <begin position="142"/>
        <end position="214"/>
    </location>
</feature>
<dbReference type="AlphaFoldDB" id="A0A6V8MHF5"/>
<feature type="compositionally biased region" description="Polar residues" evidence="1">
    <location>
        <begin position="1"/>
        <end position="15"/>
    </location>
</feature>
<protein>
    <recommendedName>
        <fullName evidence="6">Heteromeric transposase endonuclease subunit TnsA</fullName>
    </recommendedName>
</protein>
<evidence type="ECO:0000313" key="5">
    <source>
        <dbReference type="Proteomes" id="UP000556026"/>
    </source>
</evidence>
<reference evidence="5" key="1">
    <citation type="submission" date="2020-06" db="EMBL/GenBank/DDBJ databases">
        <title>Draft genomic sequence of Geomonas sp. Red330.</title>
        <authorList>
            <person name="Itoh H."/>
            <person name="Zhenxing X."/>
            <person name="Ushijima N."/>
            <person name="Masuda Y."/>
            <person name="Shiratori Y."/>
            <person name="Senoo K."/>
        </authorList>
    </citation>
    <scope>NUCLEOTIDE SEQUENCE [LARGE SCALE GENOMIC DNA]</scope>
    <source>
        <strain evidence="5">Red330</strain>
    </source>
</reference>